<dbReference type="OrthoDB" id="9768177at2"/>
<keyword evidence="16" id="KW-0675">Receptor</keyword>
<keyword evidence="9 11" id="KW-0472">Membrane</keyword>
<organism evidence="16 17">
    <name type="scientific">Echinicola soli</name>
    <dbReference type="NCBI Taxonomy" id="2591634"/>
    <lineage>
        <taxon>Bacteria</taxon>
        <taxon>Pseudomonadati</taxon>
        <taxon>Bacteroidota</taxon>
        <taxon>Cytophagia</taxon>
        <taxon>Cytophagales</taxon>
        <taxon>Cyclobacteriaceae</taxon>
        <taxon>Echinicola</taxon>
    </lineage>
</organism>
<dbReference type="KEGG" id="echi:FKX85_20625"/>
<dbReference type="Gene3D" id="2.60.40.1120">
    <property type="entry name" value="Carboxypeptidase-like, regulatory domain"/>
    <property type="match status" value="1"/>
</dbReference>
<dbReference type="FunFam" id="2.60.40.1120:FF:000003">
    <property type="entry name" value="Outer membrane protein Omp121"/>
    <property type="match status" value="1"/>
</dbReference>
<name>A0A514CNA2_9BACT</name>
<dbReference type="InterPro" id="IPR023996">
    <property type="entry name" value="TonB-dep_OMP_SusC/RagA"/>
</dbReference>
<gene>
    <name evidence="16" type="ORF">FKX85_20625</name>
</gene>
<feature type="domain" description="TonB-dependent receptor plug" evidence="15">
    <location>
        <begin position="133"/>
        <end position="255"/>
    </location>
</feature>
<evidence type="ECO:0000256" key="7">
    <source>
        <dbReference type="ARBA" id="ARBA00023065"/>
    </source>
</evidence>
<evidence type="ECO:0000256" key="10">
    <source>
        <dbReference type="ARBA" id="ARBA00023237"/>
    </source>
</evidence>
<dbReference type="PANTHER" id="PTHR32552">
    <property type="entry name" value="FERRICHROME IRON RECEPTOR-RELATED"/>
    <property type="match status" value="1"/>
</dbReference>
<dbReference type="Pfam" id="PF07715">
    <property type="entry name" value="Plug"/>
    <property type="match status" value="1"/>
</dbReference>
<dbReference type="InterPro" id="IPR008969">
    <property type="entry name" value="CarboxyPept-like_regulatory"/>
</dbReference>
<dbReference type="Pfam" id="PF00593">
    <property type="entry name" value="TonB_dep_Rec_b-barrel"/>
    <property type="match status" value="1"/>
</dbReference>
<dbReference type="Proteomes" id="UP000316614">
    <property type="component" value="Chromosome"/>
</dbReference>
<evidence type="ECO:0000256" key="11">
    <source>
        <dbReference type="PROSITE-ProRule" id="PRU01360"/>
    </source>
</evidence>
<protein>
    <submittedName>
        <fullName evidence="16">TonB-dependent receptor</fullName>
    </submittedName>
</protein>
<evidence type="ECO:0000259" key="14">
    <source>
        <dbReference type="Pfam" id="PF00593"/>
    </source>
</evidence>
<proteinExistence type="inferred from homology"/>
<keyword evidence="4" id="KW-0410">Iron transport</keyword>
<keyword evidence="6" id="KW-0408">Iron</keyword>
<dbReference type="InterPro" id="IPR012910">
    <property type="entry name" value="Plug_dom"/>
</dbReference>
<evidence type="ECO:0000256" key="5">
    <source>
        <dbReference type="ARBA" id="ARBA00022692"/>
    </source>
</evidence>
<dbReference type="InterPro" id="IPR036942">
    <property type="entry name" value="Beta-barrel_TonB_sf"/>
</dbReference>
<evidence type="ECO:0000256" key="4">
    <source>
        <dbReference type="ARBA" id="ARBA00022496"/>
    </source>
</evidence>
<comment type="similarity">
    <text evidence="11 12">Belongs to the TonB-dependent receptor family.</text>
</comment>
<dbReference type="SUPFAM" id="SSF56935">
    <property type="entry name" value="Porins"/>
    <property type="match status" value="1"/>
</dbReference>
<evidence type="ECO:0000256" key="13">
    <source>
        <dbReference type="SAM" id="MobiDB-lite"/>
    </source>
</evidence>
<reference evidence="16 17" key="1">
    <citation type="submission" date="2019-06" db="EMBL/GenBank/DDBJ databases">
        <title>Echinicola alkalisoli sp. nov. isolated from saline soil.</title>
        <authorList>
            <person name="Sun J.-Q."/>
            <person name="Xu L."/>
        </authorList>
    </citation>
    <scope>NUCLEOTIDE SEQUENCE [LARGE SCALE GENOMIC DNA]</scope>
    <source>
        <strain evidence="16 17">LN3S3</strain>
    </source>
</reference>
<keyword evidence="2 11" id="KW-0813">Transport</keyword>
<dbReference type="GO" id="GO:0009279">
    <property type="term" value="C:cell outer membrane"/>
    <property type="evidence" value="ECO:0007669"/>
    <property type="project" value="UniProtKB-SubCell"/>
</dbReference>
<dbReference type="EMBL" id="CP041253">
    <property type="protein sequence ID" value="QDH81302.1"/>
    <property type="molecule type" value="Genomic_DNA"/>
</dbReference>
<evidence type="ECO:0000313" key="16">
    <source>
        <dbReference type="EMBL" id="QDH81302.1"/>
    </source>
</evidence>
<dbReference type="NCBIfam" id="TIGR04056">
    <property type="entry name" value="OMP_RagA_SusC"/>
    <property type="match status" value="1"/>
</dbReference>
<evidence type="ECO:0000256" key="1">
    <source>
        <dbReference type="ARBA" id="ARBA00004571"/>
    </source>
</evidence>
<dbReference type="InterPro" id="IPR023997">
    <property type="entry name" value="TonB-dep_OMP_SusC/RagA_CS"/>
</dbReference>
<dbReference type="InterPro" id="IPR000531">
    <property type="entry name" value="Beta-barrel_TonB"/>
</dbReference>
<keyword evidence="10 11" id="KW-0998">Cell outer membrane</keyword>
<dbReference type="PANTHER" id="PTHR32552:SF81">
    <property type="entry name" value="TONB-DEPENDENT OUTER MEMBRANE RECEPTOR"/>
    <property type="match status" value="1"/>
</dbReference>
<keyword evidence="3 11" id="KW-1134">Transmembrane beta strand</keyword>
<evidence type="ECO:0000256" key="9">
    <source>
        <dbReference type="ARBA" id="ARBA00023136"/>
    </source>
</evidence>
<evidence type="ECO:0000256" key="6">
    <source>
        <dbReference type="ARBA" id="ARBA00023004"/>
    </source>
</evidence>
<keyword evidence="5 11" id="KW-0812">Transmembrane</keyword>
<dbReference type="FunFam" id="2.170.130.10:FF:000008">
    <property type="entry name" value="SusC/RagA family TonB-linked outer membrane protein"/>
    <property type="match status" value="1"/>
</dbReference>
<dbReference type="Gene3D" id="2.170.130.10">
    <property type="entry name" value="TonB-dependent receptor, plug domain"/>
    <property type="match status" value="1"/>
</dbReference>
<keyword evidence="8 12" id="KW-0798">TonB box</keyword>
<dbReference type="Gene3D" id="2.40.170.20">
    <property type="entry name" value="TonB-dependent receptor, beta-barrel domain"/>
    <property type="match status" value="1"/>
</dbReference>
<dbReference type="GO" id="GO:0006826">
    <property type="term" value="P:iron ion transport"/>
    <property type="evidence" value="ECO:0007669"/>
    <property type="project" value="UniProtKB-KW"/>
</dbReference>
<dbReference type="NCBIfam" id="TIGR04057">
    <property type="entry name" value="SusC_RagA_signa"/>
    <property type="match status" value="1"/>
</dbReference>
<comment type="subcellular location">
    <subcellularLocation>
        <location evidence="1 11">Cell outer membrane</location>
        <topology evidence="1 11">Multi-pass membrane protein</topology>
    </subcellularLocation>
</comment>
<dbReference type="Pfam" id="PF13715">
    <property type="entry name" value="CarbopepD_reg_2"/>
    <property type="match status" value="1"/>
</dbReference>
<dbReference type="PROSITE" id="PS52016">
    <property type="entry name" value="TONB_DEPENDENT_REC_3"/>
    <property type="match status" value="1"/>
</dbReference>
<feature type="domain" description="TonB-dependent receptor-like beta-barrel" evidence="14">
    <location>
        <begin position="372"/>
        <end position="997"/>
    </location>
</feature>
<dbReference type="RefSeq" id="WP_141616516.1">
    <property type="nucleotide sequence ID" value="NZ_CP041253.1"/>
</dbReference>
<evidence type="ECO:0000256" key="12">
    <source>
        <dbReference type="RuleBase" id="RU003357"/>
    </source>
</evidence>
<dbReference type="SUPFAM" id="SSF49464">
    <property type="entry name" value="Carboxypeptidase regulatory domain-like"/>
    <property type="match status" value="1"/>
</dbReference>
<dbReference type="AlphaFoldDB" id="A0A514CNA2"/>
<accession>A0A514CNA2</accession>
<keyword evidence="17" id="KW-1185">Reference proteome</keyword>
<evidence type="ECO:0000313" key="17">
    <source>
        <dbReference type="Proteomes" id="UP000316614"/>
    </source>
</evidence>
<evidence type="ECO:0000259" key="15">
    <source>
        <dbReference type="Pfam" id="PF07715"/>
    </source>
</evidence>
<feature type="region of interest" description="Disordered" evidence="13">
    <location>
        <begin position="427"/>
        <end position="447"/>
    </location>
</feature>
<dbReference type="InterPro" id="IPR037066">
    <property type="entry name" value="Plug_dom_sf"/>
</dbReference>
<sequence length="1041" mass="114477">MKRMITSKNVLWCLLLIIGTGAYKEVFASVDTGLRSETQEAIDISGIVVDQEGEPLIGVTILAKGTNNGTATDLEGKFTLSGVKDDAILIVSYIGYETQEVNVAGQRNMTITLIEDTQSLDEVVVVGYGTQRKSDLTGSVSAVSAEDINKAPALTMDLALQGRAAGVQVTSTSAEPGGGASIRIRGSNSISGNNEPLIVLDGYPMPESGEASGDINRGQPANALSFLNPDEIESIEVLKDASATAIYGARGANGVIMVTTKRGEEGKARINFTSEVMLSRIPDFPELLNGPEFARLKDEYRVANGNEPRYDGVTLPLPEDVPSTDWVSSILRTGVSQRYQLGISGGSKTSKYFISGNYTTNEGIMNYTDFSRGNFRINLNNQLTPKLSLRTSLNYAKSLSNRSDEGNGVITTPGAIFSAYKANPAAMQGELSEDDSENPGFQNPLSLLRDQTNETSDENLLMNVHAVYKLLPDLRLNLRAGTNSKNNKREIFWPSTTSRGELYNGLAVVNTFEYNDYLVEVFANYSKKIKGHHIDVAGGFSWQQNLVQRVNNRVSDFPTDNLGADALQLGLLPSIPTSMKVKRELQSYYLRANYNYKNKYYLTFSGRVDGSSVFSESNKYGVFPSAAAAWAISNEDFMKTSSVLTNLKLRTSYGMTGSQAIPPYGSLSRLGVANYVTGETIQSGIVPSVLGNAYLEWEKTTQADVGLDIGLFNGRLEITVDAYYKRTDDLLQDFQLSPSVGYTSTRANIGSLENKGLEITIGGKIGKEVFWRPNFNISFNKSKILDLGDDGSDIYGPDLAQNIVSAPGNIMREGEPFGTFYGYKIIGLIQPSDFDEEGNPSFPLHNGDRGIGHWKYEDVNGDGIITPDDRIIIGDPNPKFIFGWNNDISYKRFSLNLFFQGSYGNQMMNVNRLFVASGRMDNNQMKEWLDERWTEENQHNDPRWPAGMQLSNLRPHSAIVEDASFVRLKNVSLRYQFPFESSTILQNVEVYVTANNLLTITNYSGFDPEVGIFGQNNMAPGIDFASYPRARMYLIGLKIGF</sequence>
<dbReference type="InterPro" id="IPR039426">
    <property type="entry name" value="TonB-dep_rcpt-like"/>
</dbReference>
<keyword evidence="7" id="KW-0406">Ion transport</keyword>
<evidence type="ECO:0000256" key="2">
    <source>
        <dbReference type="ARBA" id="ARBA00022448"/>
    </source>
</evidence>
<evidence type="ECO:0000256" key="8">
    <source>
        <dbReference type="ARBA" id="ARBA00023077"/>
    </source>
</evidence>
<evidence type="ECO:0000256" key="3">
    <source>
        <dbReference type="ARBA" id="ARBA00022452"/>
    </source>
</evidence>